<dbReference type="AlphaFoldDB" id="A0A165HCS4"/>
<sequence>MAQDKHVAQSPKKKKSTAPSKLSDWLIVKSLSNQGAFVIREAKWEEGRMQLDITYFYCKKAPAESKAKAALDLTKGSGAMIQEATLKTVHGSHL</sequence>
<dbReference type="Proteomes" id="UP000076842">
    <property type="component" value="Unassembled WGS sequence"/>
</dbReference>
<feature type="region of interest" description="Disordered" evidence="1">
    <location>
        <begin position="1"/>
        <end position="20"/>
    </location>
</feature>
<evidence type="ECO:0000313" key="3">
    <source>
        <dbReference type="Proteomes" id="UP000076842"/>
    </source>
</evidence>
<evidence type="ECO:0000256" key="1">
    <source>
        <dbReference type="SAM" id="MobiDB-lite"/>
    </source>
</evidence>
<gene>
    <name evidence="2" type="ORF">CALCODRAFT_481723</name>
</gene>
<evidence type="ECO:0000313" key="2">
    <source>
        <dbReference type="EMBL" id="KZT59130.1"/>
    </source>
</evidence>
<accession>A0A165HCS4</accession>
<dbReference type="EMBL" id="KV423943">
    <property type="protein sequence ID" value="KZT59130.1"/>
    <property type="molecule type" value="Genomic_DNA"/>
</dbReference>
<organism evidence="2 3">
    <name type="scientific">Calocera cornea HHB12733</name>
    <dbReference type="NCBI Taxonomy" id="1353952"/>
    <lineage>
        <taxon>Eukaryota</taxon>
        <taxon>Fungi</taxon>
        <taxon>Dikarya</taxon>
        <taxon>Basidiomycota</taxon>
        <taxon>Agaricomycotina</taxon>
        <taxon>Dacrymycetes</taxon>
        <taxon>Dacrymycetales</taxon>
        <taxon>Dacrymycetaceae</taxon>
        <taxon>Calocera</taxon>
    </lineage>
</organism>
<reference evidence="2 3" key="1">
    <citation type="journal article" date="2016" name="Mol. Biol. Evol.">
        <title>Comparative Genomics of Early-Diverging Mushroom-Forming Fungi Provides Insights into the Origins of Lignocellulose Decay Capabilities.</title>
        <authorList>
            <person name="Nagy L.G."/>
            <person name="Riley R."/>
            <person name="Tritt A."/>
            <person name="Adam C."/>
            <person name="Daum C."/>
            <person name="Floudas D."/>
            <person name="Sun H."/>
            <person name="Yadav J.S."/>
            <person name="Pangilinan J."/>
            <person name="Larsson K.H."/>
            <person name="Matsuura K."/>
            <person name="Barry K."/>
            <person name="Labutti K."/>
            <person name="Kuo R."/>
            <person name="Ohm R.A."/>
            <person name="Bhattacharya S.S."/>
            <person name="Shirouzu T."/>
            <person name="Yoshinaga Y."/>
            <person name="Martin F.M."/>
            <person name="Grigoriev I.V."/>
            <person name="Hibbett D.S."/>
        </authorList>
    </citation>
    <scope>NUCLEOTIDE SEQUENCE [LARGE SCALE GENOMIC DNA]</scope>
    <source>
        <strain evidence="2 3">HHB12733</strain>
    </source>
</reference>
<keyword evidence="3" id="KW-1185">Reference proteome</keyword>
<protein>
    <submittedName>
        <fullName evidence="2">Uncharacterized protein</fullName>
    </submittedName>
</protein>
<name>A0A165HCS4_9BASI</name>
<proteinExistence type="predicted"/>
<dbReference type="InParanoid" id="A0A165HCS4"/>